<dbReference type="EMBL" id="JACOIJ010000019">
    <property type="protein sequence ID" value="MBD1430009.1"/>
    <property type="molecule type" value="Genomic_DNA"/>
</dbReference>
<dbReference type="Proteomes" id="UP000651271">
    <property type="component" value="Unassembled WGS sequence"/>
</dbReference>
<dbReference type="RefSeq" id="WP_190302316.1">
    <property type="nucleotide sequence ID" value="NZ_JACOIJ010000019.1"/>
</dbReference>
<dbReference type="Gene3D" id="3.40.30.10">
    <property type="entry name" value="Glutaredoxin"/>
    <property type="match status" value="1"/>
</dbReference>
<evidence type="ECO:0000313" key="2">
    <source>
        <dbReference type="Proteomes" id="UP000651271"/>
    </source>
</evidence>
<sequence>MKKGNKLFQRKIKRDGSLTRLPADFIIDENGKIKAVHYGTNIEDHLPITEILNN</sequence>
<evidence type="ECO:0008006" key="3">
    <source>
        <dbReference type="Google" id="ProtNLM"/>
    </source>
</evidence>
<evidence type="ECO:0000313" key="1">
    <source>
        <dbReference type="EMBL" id="MBD1430009.1"/>
    </source>
</evidence>
<proteinExistence type="predicted"/>
<keyword evidence="2" id="KW-1185">Reference proteome</keyword>
<protein>
    <recommendedName>
        <fullName evidence="3">Redoxin domain-containing protein</fullName>
    </recommendedName>
</protein>
<accession>A0ABR7YFH1</accession>
<organism evidence="1 2">
    <name type="scientific">Sphingobacterium litopenaei</name>
    <dbReference type="NCBI Taxonomy" id="2763500"/>
    <lineage>
        <taxon>Bacteria</taxon>
        <taxon>Pseudomonadati</taxon>
        <taxon>Bacteroidota</taxon>
        <taxon>Sphingobacteriia</taxon>
        <taxon>Sphingobacteriales</taxon>
        <taxon>Sphingobacteriaceae</taxon>
        <taxon>Sphingobacterium</taxon>
    </lineage>
</organism>
<name>A0ABR7YFH1_9SPHI</name>
<comment type="caution">
    <text evidence="1">The sequence shown here is derived from an EMBL/GenBank/DDBJ whole genome shotgun (WGS) entry which is preliminary data.</text>
</comment>
<reference evidence="1 2" key="1">
    <citation type="submission" date="2020-08" db="EMBL/GenBank/DDBJ databases">
        <title>Sphingobacterium sp. DN04309 isolated from aquaculture water.</title>
        <authorList>
            <person name="Zhang M."/>
        </authorList>
    </citation>
    <scope>NUCLEOTIDE SEQUENCE [LARGE SCALE GENOMIC DNA]</scope>
    <source>
        <strain evidence="1 2">DN04309</strain>
    </source>
</reference>
<gene>
    <name evidence="1" type="ORF">H8B04_10580</name>
</gene>